<dbReference type="PROSITE" id="PS50164">
    <property type="entry name" value="GIY_YIG"/>
    <property type="match status" value="1"/>
</dbReference>
<evidence type="ECO:0000259" key="1">
    <source>
        <dbReference type="PROSITE" id="PS50164"/>
    </source>
</evidence>
<reference evidence="2" key="1">
    <citation type="journal article" date="2015" name="Nature">
        <title>Complex archaea that bridge the gap between prokaryotes and eukaryotes.</title>
        <authorList>
            <person name="Spang A."/>
            <person name="Saw J.H."/>
            <person name="Jorgensen S.L."/>
            <person name="Zaremba-Niedzwiedzka K."/>
            <person name="Martijn J."/>
            <person name="Lind A.E."/>
            <person name="van Eijk R."/>
            <person name="Schleper C."/>
            <person name="Guy L."/>
            <person name="Ettema T.J."/>
        </authorList>
    </citation>
    <scope>NUCLEOTIDE SEQUENCE</scope>
</reference>
<dbReference type="InterPro" id="IPR035901">
    <property type="entry name" value="GIY-YIG_endonuc_sf"/>
</dbReference>
<accession>A0A0F9GI39</accession>
<organism evidence="2">
    <name type="scientific">marine sediment metagenome</name>
    <dbReference type="NCBI Taxonomy" id="412755"/>
    <lineage>
        <taxon>unclassified sequences</taxon>
        <taxon>metagenomes</taxon>
        <taxon>ecological metagenomes</taxon>
    </lineage>
</organism>
<evidence type="ECO:0000313" key="2">
    <source>
        <dbReference type="EMBL" id="KKL90221.1"/>
    </source>
</evidence>
<proteinExistence type="predicted"/>
<dbReference type="EMBL" id="LAZR01020068">
    <property type="protein sequence ID" value="KKL90221.1"/>
    <property type="molecule type" value="Genomic_DNA"/>
</dbReference>
<dbReference type="Pfam" id="PF01541">
    <property type="entry name" value="GIY-YIG"/>
    <property type="match status" value="1"/>
</dbReference>
<dbReference type="Gene3D" id="3.40.1440.10">
    <property type="entry name" value="GIY-YIG endonuclease"/>
    <property type="match status" value="1"/>
</dbReference>
<gene>
    <name evidence="2" type="ORF">LCGC14_1906890</name>
</gene>
<name>A0A0F9GI39_9ZZZZ</name>
<sequence length="103" mass="12078">MADWSNRYSYTEANVNKYAPTSGGVYRLIYKSEEKYCVFYVGQSNNLERRLLEHLSPSEADACIKKHLRDYDCFFRFIEVSSAAGRDRIEKEEIEKYSPRCNG</sequence>
<dbReference type="InterPro" id="IPR000305">
    <property type="entry name" value="GIY-YIG_endonuc"/>
</dbReference>
<dbReference type="AlphaFoldDB" id="A0A0F9GI39"/>
<feature type="domain" description="GIY-YIG" evidence="1">
    <location>
        <begin position="21"/>
        <end position="103"/>
    </location>
</feature>
<dbReference type="SUPFAM" id="SSF82771">
    <property type="entry name" value="GIY-YIG endonuclease"/>
    <property type="match status" value="1"/>
</dbReference>
<protein>
    <recommendedName>
        <fullName evidence="1">GIY-YIG domain-containing protein</fullName>
    </recommendedName>
</protein>
<comment type="caution">
    <text evidence="2">The sequence shown here is derived from an EMBL/GenBank/DDBJ whole genome shotgun (WGS) entry which is preliminary data.</text>
</comment>